<dbReference type="Proteomes" id="UP000694251">
    <property type="component" value="Chromosome 6"/>
</dbReference>
<gene>
    <name evidence="1" type="ORF">ISN44_As06g040400</name>
</gene>
<evidence type="ECO:0000313" key="2">
    <source>
        <dbReference type="Proteomes" id="UP000694251"/>
    </source>
</evidence>
<sequence>MAVASNRRDRTWGIGLSPKQKFYDSIRDRCFKRITENIPITQTIRISSLELHLKIYCSVVV</sequence>
<dbReference type="AlphaFoldDB" id="A0A8T2CNF5"/>
<organism evidence="1 2">
    <name type="scientific">Arabidopsis suecica</name>
    <name type="common">Swedish thale-cress</name>
    <name type="synonym">Cardaminopsis suecica</name>
    <dbReference type="NCBI Taxonomy" id="45249"/>
    <lineage>
        <taxon>Eukaryota</taxon>
        <taxon>Viridiplantae</taxon>
        <taxon>Streptophyta</taxon>
        <taxon>Embryophyta</taxon>
        <taxon>Tracheophyta</taxon>
        <taxon>Spermatophyta</taxon>
        <taxon>Magnoliopsida</taxon>
        <taxon>eudicotyledons</taxon>
        <taxon>Gunneridae</taxon>
        <taxon>Pentapetalae</taxon>
        <taxon>rosids</taxon>
        <taxon>malvids</taxon>
        <taxon>Brassicales</taxon>
        <taxon>Brassicaceae</taxon>
        <taxon>Camelineae</taxon>
        <taxon>Arabidopsis</taxon>
    </lineage>
</organism>
<keyword evidence="2" id="KW-1185">Reference proteome</keyword>
<comment type="caution">
    <text evidence="1">The sequence shown here is derived from an EMBL/GenBank/DDBJ whole genome shotgun (WGS) entry which is preliminary data.</text>
</comment>
<dbReference type="EMBL" id="JAEFBJ010000006">
    <property type="protein sequence ID" value="KAG7599876.1"/>
    <property type="molecule type" value="Genomic_DNA"/>
</dbReference>
<name>A0A8T2CNF5_ARASU</name>
<proteinExistence type="predicted"/>
<accession>A0A8T2CNF5</accession>
<evidence type="ECO:0000313" key="1">
    <source>
        <dbReference type="EMBL" id="KAG7599876.1"/>
    </source>
</evidence>
<protein>
    <submittedName>
        <fullName evidence="1">Uncharacterized protein</fullName>
    </submittedName>
</protein>
<reference evidence="1 2" key="1">
    <citation type="submission" date="2020-12" db="EMBL/GenBank/DDBJ databases">
        <title>Concerted genomic and epigenomic changes stabilize Arabidopsis allopolyploids.</title>
        <authorList>
            <person name="Chen Z."/>
        </authorList>
    </citation>
    <scope>NUCLEOTIDE SEQUENCE [LARGE SCALE GENOMIC DNA]</scope>
    <source>
        <strain evidence="1">As9502</strain>
        <tissue evidence="1">Leaf</tissue>
    </source>
</reference>